<keyword evidence="7" id="KW-1185">Reference proteome</keyword>
<sequence length="540" mass="60720">MQPTTYLQGRNGWARSVCTLAIAGAVASMAFSAQASNFRWTRSADLSSWDIHAQNVGVNNSVHRAVYEALVEYNSQTQKPEPSLATKWERINPKQLRITLREGVTFSDGSPLTSEDVKFSLERAKAKSSGFVVYTQGIDRIEVVNARTLDIFSDVPNPVLVNQLTELRIMSKPWAVQHQSEVPKDIKAKDENYAHRHALGTGPYVLDSWSQDSRLVLKRNPQWWGKTQYPSNITQAVYTPIKSDATRTAALLSGEVDFIIDPSMNDLQRIKQAPNLQVLESAADRTLFLGMDQFRDELPQSSVKGKNPFKDVRVRQALYQSIDMATIQRVVMRGLAQPTGTLIAHHVNGWTKQADQRLAFDADAAKKLLTQAGYPDGFEFEFSCPAGRYPSDEQLCQAISAQWAKVGIKAKLRTYPFATYFPMIQRYEASVYLLGWSVPTFDAYYSLQALLRSPGGSGDGNFNLGRFSDPQQDAMIERVKTETDLKLRNQLIEKVLLNEHKAISHVPLFNLITPWATSKKVSIPTRADNYIDWRLLNVVN</sequence>
<feature type="signal peptide" evidence="4">
    <location>
        <begin position="1"/>
        <end position="35"/>
    </location>
</feature>
<dbReference type="PANTHER" id="PTHR30290:SF9">
    <property type="entry name" value="OLIGOPEPTIDE-BINDING PROTEIN APPA"/>
    <property type="match status" value="1"/>
</dbReference>
<evidence type="ECO:0000256" key="2">
    <source>
        <dbReference type="ARBA" id="ARBA00022448"/>
    </source>
</evidence>
<dbReference type="Proteomes" id="UP000515240">
    <property type="component" value="Chromosome"/>
</dbReference>
<evidence type="ECO:0000313" key="6">
    <source>
        <dbReference type="EMBL" id="QMV71568.1"/>
    </source>
</evidence>
<accession>A0A7G5EC43</accession>
<dbReference type="Gene3D" id="3.10.105.10">
    <property type="entry name" value="Dipeptide-binding Protein, Domain 3"/>
    <property type="match status" value="1"/>
</dbReference>
<protein>
    <submittedName>
        <fullName evidence="6">ABC transporter substrate-binding protein</fullName>
    </submittedName>
</protein>
<dbReference type="InterPro" id="IPR000914">
    <property type="entry name" value="SBP_5_dom"/>
</dbReference>
<name>A0A7G5EC43_9BURK</name>
<dbReference type="EMBL" id="CP058554">
    <property type="protein sequence ID" value="QMV71568.1"/>
    <property type="molecule type" value="Genomic_DNA"/>
</dbReference>
<dbReference type="CDD" id="cd08498">
    <property type="entry name" value="PBP2_NikA_DppA_OppA_like_2"/>
    <property type="match status" value="1"/>
</dbReference>
<reference evidence="6 7" key="1">
    <citation type="journal article" date="2020" name="G3 (Bethesda)">
        <title>CeMbio - The Caenorhabditis elegans Microbiome Resource.</title>
        <authorList>
            <person name="Dirksen P."/>
            <person name="Assie A."/>
            <person name="Zimmermann J."/>
            <person name="Zhang F."/>
            <person name="Tietje A.M."/>
            <person name="Marsh S.A."/>
            <person name="Felix M.A."/>
            <person name="Shapira M."/>
            <person name="Kaleta C."/>
            <person name="Schulenburg H."/>
            <person name="Samuel B."/>
        </authorList>
    </citation>
    <scope>NUCLEOTIDE SEQUENCE [LARGE SCALE GENOMIC DNA]</scope>
    <source>
        <strain evidence="6 7">BIGb0172</strain>
    </source>
</reference>
<evidence type="ECO:0000259" key="5">
    <source>
        <dbReference type="Pfam" id="PF00496"/>
    </source>
</evidence>
<dbReference type="GO" id="GO:0043190">
    <property type="term" value="C:ATP-binding cassette (ABC) transporter complex"/>
    <property type="evidence" value="ECO:0007669"/>
    <property type="project" value="InterPro"/>
</dbReference>
<evidence type="ECO:0000256" key="4">
    <source>
        <dbReference type="SAM" id="SignalP"/>
    </source>
</evidence>
<dbReference type="GO" id="GO:0015833">
    <property type="term" value="P:peptide transport"/>
    <property type="evidence" value="ECO:0007669"/>
    <property type="project" value="TreeGrafter"/>
</dbReference>
<dbReference type="PANTHER" id="PTHR30290">
    <property type="entry name" value="PERIPLASMIC BINDING COMPONENT OF ABC TRANSPORTER"/>
    <property type="match status" value="1"/>
</dbReference>
<keyword evidence="2" id="KW-0813">Transport</keyword>
<gene>
    <name evidence="6" type="ORF">HS961_01250</name>
</gene>
<dbReference type="GO" id="GO:1904680">
    <property type="term" value="F:peptide transmembrane transporter activity"/>
    <property type="evidence" value="ECO:0007669"/>
    <property type="project" value="TreeGrafter"/>
</dbReference>
<evidence type="ECO:0000313" key="7">
    <source>
        <dbReference type="Proteomes" id="UP000515240"/>
    </source>
</evidence>
<dbReference type="RefSeq" id="WP_182326004.1">
    <property type="nucleotide sequence ID" value="NZ_CP058554.1"/>
</dbReference>
<dbReference type="KEGG" id="cpis:HS961_01250"/>
<dbReference type="Pfam" id="PF00496">
    <property type="entry name" value="SBP_bac_5"/>
    <property type="match status" value="1"/>
</dbReference>
<dbReference type="Gene3D" id="3.40.190.10">
    <property type="entry name" value="Periplasmic binding protein-like II"/>
    <property type="match status" value="1"/>
</dbReference>
<dbReference type="InterPro" id="IPR030678">
    <property type="entry name" value="Peptide/Ni-bd"/>
</dbReference>
<organism evidence="6 7">
    <name type="scientific">Comamonas piscis</name>
    <dbReference type="NCBI Taxonomy" id="1562974"/>
    <lineage>
        <taxon>Bacteria</taxon>
        <taxon>Pseudomonadati</taxon>
        <taxon>Pseudomonadota</taxon>
        <taxon>Betaproteobacteria</taxon>
        <taxon>Burkholderiales</taxon>
        <taxon>Comamonadaceae</taxon>
        <taxon>Comamonas</taxon>
    </lineage>
</organism>
<dbReference type="AlphaFoldDB" id="A0A7G5EC43"/>
<dbReference type="SUPFAM" id="SSF53850">
    <property type="entry name" value="Periplasmic binding protein-like II"/>
    <property type="match status" value="1"/>
</dbReference>
<feature type="domain" description="Solute-binding protein family 5" evidence="5">
    <location>
        <begin position="79"/>
        <end position="456"/>
    </location>
</feature>
<comment type="similarity">
    <text evidence="1">Belongs to the bacterial solute-binding protein 5 family.</text>
</comment>
<dbReference type="InterPro" id="IPR039424">
    <property type="entry name" value="SBP_5"/>
</dbReference>
<evidence type="ECO:0000256" key="3">
    <source>
        <dbReference type="ARBA" id="ARBA00022729"/>
    </source>
</evidence>
<keyword evidence="3 4" id="KW-0732">Signal</keyword>
<evidence type="ECO:0000256" key="1">
    <source>
        <dbReference type="ARBA" id="ARBA00005695"/>
    </source>
</evidence>
<feature type="chain" id="PRO_5028798289" evidence="4">
    <location>
        <begin position="36"/>
        <end position="540"/>
    </location>
</feature>
<dbReference type="PIRSF" id="PIRSF002741">
    <property type="entry name" value="MppA"/>
    <property type="match status" value="1"/>
</dbReference>
<dbReference type="GO" id="GO:0030288">
    <property type="term" value="C:outer membrane-bounded periplasmic space"/>
    <property type="evidence" value="ECO:0007669"/>
    <property type="project" value="UniProtKB-ARBA"/>
</dbReference>
<proteinExistence type="inferred from homology"/>